<keyword evidence="1" id="KW-0732">Signal</keyword>
<accession>A0ABR0GEM3</accession>
<organism evidence="2 3">
    <name type="scientific">Podospora pseudocomata</name>
    <dbReference type="NCBI Taxonomy" id="2093779"/>
    <lineage>
        <taxon>Eukaryota</taxon>
        <taxon>Fungi</taxon>
        <taxon>Dikarya</taxon>
        <taxon>Ascomycota</taxon>
        <taxon>Pezizomycotina</taxon>
        <taxon>Sordariomycetes</taxon>
        <taxon>Sordariomycetidae</taxon>
        <taxon>Sordariales</taxon>
        <taxon>Podosporaceae</taxon>
        <taxon>Podospora</taxon>
    </lineage>
</organism>
<evidence type="ECO:0000256" key="1">
    <source>
        <dbReference type="SAM" id="SignalP"/>
    </source>
</evidence>
<dbReference type="Proteomes" id="UP001323405">
    <property type="component" value="Unassembled WGS sequence"/>
</dbReference>
<evidence type="ECO:0008006" key="4">
    <source>
        <dbReference type="Google" id="ProtNLM"/>
    </source>
</evidence>
<dbReference type="PANTHER" id="PTHR35605:SF1">
    <property type="entry name" value="ECP2 EFFECTOR PROTEIN DOMAIN-CONTAINING PROTEIN-RELATED"/>
    <property type="match status" value="1"/>
</dbReference>
<name>A0ABR0GEM3_9PEZI</name>
<gene>
    <name evidence="2" type="ORF">QC762_401053</name>
</gene>
<feature type="signal peptide" evidence="1">
    <location>
        <begin position="1"/>
        <end position="20"/>
    </location>
</feature>
<dbReference type="GeneID" id="87909468"/>
<evidence type="ECO:0000313" key="2">
    <source>
        <dbReference type="EMBL" id="KAK4654101.1"/>
    </source>
</evidence>
<dbReference type="PANTHER" id="PTHR35605">
    <property type="entry name" value="ECP2 EFFECTOR PROTEIN DOMAIN-CONTAINING PROTEIN-RELATED"/>
    <property type="match status" value="1"/>
</dbReference>
<dbReference type="EMBL" id="JAFFHA010000006">
    <property type="protein sequence ID" value="KAK4654101.1"/>
    <property type="molecule type" value="Genomic_DNA"/>
</dbReference>
<evidence type="ECO:0000313" key="3">
    <source>
        <dbReference type="Proteomes" id="UP001323405"/>
    </source>
</evidence>
<dbReference type="RefSeq" id="XP_062743076.1">
    <property type="nucleotide sequence ID" value="XM_062889561.1"/>
</dbReference>
<protein>
    <recommendedName>
        <fullName evidence="4">Cellulase</fullName>
    </recommendedName>
</protein>
<comment type="caution">
    <text evidence="2">The sequence shown here is derived from an EMBL/GenBank/DDBJ whole genome shotgun (WGS) entry which is preliminary data.</text>
</comment>
<proteinExistence type="predicted"/>
<feature type="chain" id="PRO_5046183739" description="Cellulase" evidence="1">
    <location>
        <begin position="21"/>
        <end position="213"/>
    </location>
</feature>
<sequence>MISLITLIPSVLALCGFVHAAPATPGLALDDVDDFTIVPVYWELPVKPDDPNGATVTVEGTIQQAIAKMDTDYPGWNQTFQAGLGDVSYVSASLAALVALEDPTYDCKIKTDMANILAIKWGIHYLRAIPGKAKNGPGPKNCGRVSCSWDSAIYWCNEDSSGDKELYWGQIADLAQGILDNCAGLTKVKGQGTYKDDKWSVVVRFPKSSEGNC</sequence>
<reference evidence="2 3" key="1">
    <citation type="journal article" date="2023" name="bioRxiv">
        <title>High-quality genome assemblies of four members of thePodospora anserinaspecies complex.</title>
        <authorList>
            <person name="Ament-Velasquez S.L."/>
            <person name="Vogan A.A."/>
            <person name="Wallerman O."/>
            <person name="Hartmann F."/>
            <person name="Gautier V."/>
            <person name="Silar P."/>
            <person name="Giraud T."/>
            <person name="Johannesson H."/>
        </authorList>
    </citation>
    <scope>NUCLEOTIDE SEQUENCE [LARGE SCALE GENOMIC DNA]</scope>
    <source>
        <strain evidence="2 3">CBS 415.72m</strain>
    </source>
</reference>
<keyword evidence="3" id="KW-1185">Reference proteome</keyword>